<feature type="region of interest" description="Disordered" evidence="1">
    <location>
        <begin position="8"/>
        <end position="39"/>
    </location>
</feature>
<proteinExistence type="predicted"/>
<organism evidence="2">
    <name type="scientific">Cacopsylla melanoneura</name>
    <dbReference type="NCBI Taxonomy" id="428564"/>
    <lineage>
        <taxon>Eukaryota</taxon>
        <taxon>Metazoa</taxon>
        <taxon>Ecdysozoa</taxon>
        <taxon>Arthropoda</taxon>
        <taxon>Hexapoda</taxon>
        <taxon>Insecta</taxon>
        <taxon>Pterygota</taxon>
        <taxon>Neoptera</taxon>
        <taxon>Paraneoptera</taxon>
        <taxon>Hemiptera</taxon>
        <taxon>Sternorrhyncha</taxon>
        <taxon>Psylloidea</taxon>
        <taxon>Psyllidae</taxon>
        <taxon>Psyllinae</taxon>
        <taxon>Cacopsylla</taxon>
    </lineage>
</organism>
<dbReference type="AlphaFoldDB" id="A0A8D9B5F7"/>
<reference evidence="2" key="1">
    <citation type="submission" date="2021-05" db="EMBL/GenBank/DDBJ databases">
        <authorList>
            <person name="Alioto T."/>
            <person name="Alioto T."/>
            <person name="Gomez Garrido J."/>
        </authorList>
    </citation>
    <scope>NUCLEOTIDE SEQUENCE</scope>
</reference>
<dbReference type="EMBL" id="HBUF01604015">
    <property type="protein sequence ID" value="CAG6777034.1"/>
    <property type="molecule type" value="Transcribed_RNA"/>
</dbReference>
<evidence type="ECO:0000313" key="2">
    <source>
        <dbReference type="EMBL" id="CAG6777032.1"/>
    </source>
</evidence>
<accession>A0A8D9B5F7</accession>
<evidence type="ECO:0000256" key="1">
    <source>
        <dbReference type="SAM" id="MobiDB-lite"/>
    </source>
</evidence>
<dbReference type="EMBL" id="HBUF01604014">
    <property type="protein sequence ID" value="CAG6777032.1"/>
    <property type="molecule type" value="Transcribed_RNA"/>
</dbReference>
<protein>
    <submittedName>
        <fullName evidence="2">Uncharacterized protein</fullName>
    </submittedName>
</protein>
<name>A0A8D9B5F7_9HEMI</name>
<dbReference type="EMBL" id="HBUF01604013">
    <property type="protein sequence ID" value="CAG6777030.1"/>
    <property type="molecule type" value="Transcribed_RNA"/>
</dbReference>
<sequence>MLLQVCTRTRTTRSASWPAPHPVSQPAPHSLAGASFTPDPTHNCPHPRCGLNHTRTRRRGVWRCLSGSLTRVCERRLSTNRIRFSTPRTTPREWKRASPHWMTLWIC</sequence>